<evidence type="ECO:0000313" key="3">
    <source>
        <dbReference type="EMBL" id="CAK9236879.1"/>
    </source>
</evidence>
<name>A0ABP0V5H9_9BRYO</name>
<feature type="compositionally biased region" description="Low complexity" evidence="1">
    <location>
        <begin position="908"/>
        <end position="926"/>
    </location>
</feature>
<dbReference type="EMBL" id="OZ019901">
    <property type="protein sequence ID" value="CAK9236879.1"/>
    <property type="molecule type" value="Genomic_DNA"/>
</dbReference>
<organism evidence="3 4">
    <name type="scientific">Sphagnum troendelagicum</name>
    <dbReference type="NCBI Taxonomy" id="128251"/>
    <lineage>
        <taxon>Eukaryota</taxon>
        <taxon>Viridiplantae</taxon>
        <taxon>Streptophyta</taxon>
        <taxon>Embryophyta</taxon>
        <taxon>Bryophyta</taxon>
        <taxon>Sphagnophytina</taxon>
        <taxon>Sphagnopsida</taxon>
        <taxon>Sphagnales</taxon>
        <taxon>Sphagnaceae</taxon>
        <taxon>Sphagnum</taxon>
    </lineage>
</organism>
<feature type="compositionally biased region" description="Basic and acidic residues" evidence="1">
    <location>
        <begin position="978"/>
        <end position="990"/>
    </location>
</feature>
<feature type="region of interest" description="Disordered" evidence="1">
    <location>
        <begin position="1405"/>
        <end position="1428"/>
    </location>
</feature>
<accession>A0ABP0V5H9</accession>
<proteinExistence type="predicted"/>
<dbReference type="Pfam" id="PF23788">
    <property type="entry name" value="EDRF1_N"/>
    <property type="match status" value="2"/>
</dbReference>
<evidence type="ECO:0000313" key="4">
    <source>
        <dbReference type="Proteomes" id="UP001497512"/>
    </source>
</evidence>
<protein>
    <recommendedName>
        <fullName evidence="2">EDRF1 N-terminal domain-containing protein</fullName>
    </recommendedName>
</protein>
<sequence>MQLQAAAARIGHEEACVGRLQVQTAQHATVQVGFMCGSLPVPTETPSTITSSCTPFSPSRTALVPALNLLSQRTVAPRYRLLPTETDLNRPPSNGIHPELLLPVSAAAHDTGLCNAWEGGYLSQPMARRCETLAVSALTGYGDEIDVVASVDILKQIFKTPYCKSRLSVAVHRVGHTLILNSGPDIEEGEKIARRKKSHMKAMESSLFSKFVQHSVHHDTCDASDFRQTPEARGASSNMRPFENVPRGFASMESGRVPWQVVEEPISESASCCSEDDLRPAPQLSTRKGKQRVSLSRRNQCGGGIEFQKARFMREQNQDSEFVAKDPEKQSRPSRAEGFLRVLFWQFQNLRMLLGSDLLLFSNEKHAAVSLHLMEIERQVAPLMWLDAWLDNVMASIPEIAVCYHRNGVVQGYELLKTDDIFLLKGLSKDGTAFFHPHVVQQNASSVLRFLQENCKQDPGTYWLFKNAGEDLIQLFDLSLISKTCSTCEDKEDKSCGTLPSSRNHGNGQYSLPLAMLLYRLANRLSHSQDPADRRKCAKLFGKCLEFMDEQEHLVIRASAHEHAARLILACNEQMGSMLQPLCLESIDIDSAISTDCKRPALQLPSPPSKAASQDDPISGPIICDAGTESERLSYLQGGYRYFSEHLDVGITEIPSKLAVPDLSPKIVKALAEPVSARLAVVHHISQAIKALRWQRQLQEVGGKPMNPESLAPPQNRHLQQLPECICGEVECVAICDFRDIEIGFGMDRKLWQLLLLLGESYLALGQAYKDDGQLGRALKAVELACLVRGSAPQLNTENSSTGLGNQRNELSVQLKSNKLRGAHVSRGRGLFWGQVWMLVGDVFAEIQRSLGETDLSLHQEASQCEELKMAQEVMKEVKRLKKKVGQFRGNCEICCLPSCSCQHDRASSGNSASSSSSPSRRGASAKYNRKPAKKSSGKPWMTADTPGICTDEKFSAEADVETIASRSSNSNDAPVAEVHKERLPTEPKAKGSTVKEPSPMVGTSKIDALPSRDIFSFLGRPLTVNWEMNFSAAADCYAAAVDAFVDLPECSQELESALRKKGWACNELGRRRLAHGDVKGAEAAFETAIVAFRAVKDLTNVVLVFCNLAHGRRAAAEKFSSQLAAWEECQVPQFLFAYTQALSEAKFLYQEALEFYGEGRRVLMGVGDGAECLMGGLWNEVHTQLAHTYLRLGMLLAREEKARAHKKFKEDQKPLEKVGRDETRGQKFLGTKTVISAKEAISKALVLYESMGSLRAQEAAYTQFQYACHQRDCCLAAMAMHTEECNFEKNNFERAKRFASMADHYWQKALEYYQAETHPDMFLQILMEKSAICSAVTPSTFPSTVLERALSTLLEGRRVFCTSDEKQGFKPSSDIVTKFVLQLQTLLRTMLGSAIAASKPIGNSHSRSFKNGDSSNPTDTHVSSSKASDISKLKEMYRSALMLKEEPDFGPLCNIWMS</sequence>
<keyword evidence="4" id="KW-1185">Reference proteome</keyword>
<feature type="region of interest" description="Disordered" evidence="1">
    <location>
        <begin position="272"/>
        <end position="295"/>
    </location>
</feature>
<feature type="domain" description="EDRF1 N-terminal" evidence="2">
    <location>
        <begin position="336"/>
        <end position="567"/>
    </location>
</feature>
<reference evidence="3" key="1">
    <citation type="submission" date="2024-02" db="EMBL/GenBank/DDBJ databases">
        <authorList>
            <consortium name="ELIXIR-Norway"/>
            <consortium name="Elixir Norway"/>
        </authorList>
    </citation>
    <scope>NUCLEOTIDE SEQUENCE</scope>
</reference>
<gene>
    <name evidence="3" type="ORF">CSSPTR1EN2_LOCUS23279</name>
</gene>
<dbReference type="PANTHER" id="PTHR15000:SF1">
    <property type="entry name" value="ERYTHROID DIFFERENTIATION-RELATED FACTOR 1"/>
    <property type="match status" value="1"/>
</dbReference>
<feature type="domain" description="EDRF1 N-terminal" evidence="2">
    <location>
        <begin position="79"/>
        <end position="182"/>
    </location>
</feature>
<dbReference type="Proteomes" id="UP001497512">
    <property type="component" value="Chromosome 9"/>
</dbReference>
<feature type="compositionally biased region" description="Basic residues" evidence="1">
    <location>
        <begin position="928"/>
        <end position="937"/>
    </location>
</feature>
<evidence type="ECO:0000259" key="2">
    <source>
        <dbReference type="Pfam" id="PF23788"/>
    </source>
</evidence>
<dbReference type="InterPro" id="IPR056582">
    <property type="entry name" value="EDRF1_N"/>
</dbReference>
<dbReference type="PANTHER" id="PTHR15000">
    <property type="entry name" value="ERYTHROID DIFFERENTIATION-RELATED FACTOR 1"/>
    <property type="match status" value="1"/>
</dbReference>
<feature type="region of interest" description="Disordered" evidence="1">
    <location>
        <begin position="965"/>
        <end position="1004"/>
    </location>
</feature>
<feature type="region of interest" description="Disordered" evidence="1">
    <location>
        <begin position="907"/>
        <end position="944"/>
    </location>
</feature>
<evidence type="ECO:0000256" key="1">
    <source>
        <dbReference type="SAM" id="MobiDB-lite"/>
    </source>
</evidence>